<organism evidence="13 14">
    <name type="scientific">Phaeomoniella chlamydospora</name>
    <name type="common">Phaeoacremonium chlamydosporum</name>
    <dbReference type="NCBI Taxonomy" id="158046"/>
    <lineage>
        <taxon>Eukaryota</taxon>
        <taxon>Fungi</taxon>
        <taxon>Dikarya</taxon>
        <taxon>Ascomycota</taxon>
        <taxon>Pezizomycotina</taxon>
        <taxon>Eurotiomycetes</taxon>
        <taxon>Chaetothyriomycetidae</taxon>
        <taxon>Phaeomoniellales</taxon>
        <taxon>Phaeomoniellaceae</taxon>
        <taxon>Phaeomoniella</taxon>
    </lineage>
</organism>
<evidence type="ECO:0000256" key="8">
    <source>
        <dbReference type="ARBA" id="ARBA00023136"/>
    </source>
</evidence>
<dbReference type="Proteomes" id="UP000053317">
    <property type="component" value="Unassembled WGS sequence"/>
</dbReference>
<comment type="subcellular location">
    <subcellularLocation>
        <location evidence="1">Endoplasmic reticulum membrane</location>
        <topology evidence="1">Single-pass type I membrane protein</topology>
    </subcellularLocation>
</comment>
<dbReference type="Pfam" id="PF10681">
    <property type="entry name" value="Rot1"/>
    <property type="match status" value="1"/>
</dbReference>
<keyword evidence="6 10" id="KW-0256">Endoplasmic reticulum</keyword>
<dbReference type="EMBL" id="LCWF01000224">
    <property type="protein sequence ID" value="KKY14450.1"/>
    <property type="molecule type" value="Genomic_DNA"/>
</dbReference>
<proteinExistence type="inferred from homology"/>
<keyword evidence="5 12" id="KW-0732">Signal</keyword>
<dbReference type="OrthoDB" id="5327821at2759"/>
<dbReference type="InterPro" id="IPR019623">
    <property type="entry name" value="Rot1"/>
</dbReference>
<comment type="similarity">
    <text evidence="2 10">Belongs to the ROT1 family.</text>
</comment>
<name>A0A0G2GBF2_PHACM</name>
<evidence type="ECO:0000256" key="9">
    <source>
        <dbReference type="ARBA" id="ARBA00024969"/>
    </source>
</evidence>
<comment type="function">
    <text evidence="9 10">Required for normal levels of the cell wall 1,6-beta-glucan. Involved in a protein folding machinery chaperoning proteins acting in various physiological processes including cell wall synthesis and lysis of autophagic bodies.</text>
</comment>
<dbReference type="PIRSF" id="PIRSF017290">
    <property type="entry name" value="ROT1_prd"/>
    <property type="match status" value="1"/>
</dbReference>
<protein>
    <recommendedName>
        <fullName evidence="3 10">Protein ROT1</fullName>
    </recommendedName>
</protein>
<dbReference type="AlphaFoldDB" id="A0A0G2GBF2"/>
<feature type="transmembrane region" description="Helical" evidence="11">
    <location>
        <begin position="229"/>
        <end position="247"/>
    </location>
</feature>
<evidence type="ECO:0000256" key="7">
    <source>
        <dbReference type="ARBA" id="ARBA00022989"/>
    </source>
</evidence>
<evidence type="ECO:0000256" key="12">
    <source>
        <dbReference type="SAM" id="SignalP"/>
    </source>
</evidence>
<evidence type="ECO:0000256" key="5">
    <source>
        <dbReference type="ARBA" id="ARBA00022729"/>
    </source>
</evidence>
<evidence type="ECO:0000313" key="14">
    <source>
        <dbReference type="Proteomes" id="UP000053317"/>
    </source>
</evidence>
<feature type="signal peptide" evidence="12">
    <location>
        <begin position="1"/>
        <end position="21"/>
    </location>
</feature>
<feature type="chain" id="PRO_5002544849" description="Protein ROT1" evidence="12">
    <location>
        <begin position="22"/>
        <end position="248"/>
    </location>
</feature>
<sequence length="248" mass="27911">MLQSISPLLLLGATLTATVAAEDYSDLVGTWSTKSRKVITGPGFYNPETERFTEPSLTGISYSFTSDGYFEEAYYRAVSNPANPSCPSGVMQWQHGTFTKNSSGSLILKPFSVDGRQLLSEPCEYDTGVYTRYDQEETFERYSVYVDGYHNIKRLDLYQFDGSPMNPMYLVYDPPEMLPTSTLNPTSTAKSKSRVKRDVDAGTEDIPQEAWNKDAILQPTRSFHYDADLIWWTGVTFTALGGLLYMYT</sequence>
<evidence type="ECO:0000256" key="4">
    <source>
        <dbReference type="ARBA" id="ARBA00022692"/>
    </source>
</evidence>
<evidence type="ECO:0000256" key="10">
    <source>
        <dbReference type="PIRNR" id="PIRNR017290"/>
    </source>
</evidence>
<evidence type="ECO:0000256" key="6">
    <source>
        <dbReference type="ARBA" id="ARBA00022824"/>
    </source>
</evidence>
<keyword evidence="8 10" id="KW-0472">Membrane</keyword>
<dbReference type="PANTHER" id="PTHR28090:SF1">
    <property type="entry name" value="PROTEIN ROT1"/>
    <property type="match status" value="1"/>
</dbReference>
<evidence type="ECO:0000256" key="11">
    <source>
        <dbReference type="SAM" id="Phobius"/>
    </source>
</evidence>
<dbReference type="PANTHER" id="PTHR28090">
    <property type="entry name" value="PROTEIN ROT1"/>
    <property type="match status" value="1"/>
</dbReference>
<evidence type="ECO:0000256" key="3">
    <source>
        <dbReference type="ARBA" id="ARBA00017291"/>
    </source>
</evidence>
<accession>A0A0G2GBF2</accession>
<comment type="caution">
    <text evidence="13">The sequence shown here is derived from an EMBL/GenBank/DDBJ whole genome shotgun (WGS) entry which is preliminary data.</text>
</comment>
<reference evidence="13 14" key="2">
    <citation type="submission" date="2015-05" db="EMBL/GenBank/DDBJ databases">
        <authorList>
            <person name="Morales-Cruz A."/>
            <person name="Amrine K.C."/>
            <person name="Cantu D."/>
        </authorList>
    </citation>
    <scope>NUCLEOTIDE SEQUENCE [LARGE SCALE GENOMIC DNA]</scope>
    <source>
        <strain evidence="13">UCRPC4</strain>
    </source>
</reference>
<keyword evidence="7 11" id="KW-1133">Transmembrane helix</keyword>
<evidence type="ECO:0000313" key="13">
    <source>
        <dbReference type="EMBL" id="KKY14450.1"/>
    </source>
</evidence>
<dbReference type="GO" id="GO:0051082">
    <property type="term" value="F:unfolded protein binding"/>
    <property type="evidence" value="ECO:0007669"/>
    <property type="project" value="TreeGrafter"/>
</dbReference>
<keyword evidence="14" id="KW-1185">Reference proteome</keyword>
<evidence type="ECO:0000256" key="2">
    <source>
        <dbReference type="ARBA" id="ARBA00007149"/>
    </source>
</evidence>
<gene>
    <name evidence="13" type="ORF">UCRPC4_g06726</name>
</gene>
<dbReference type="GO" id="GO:0006458">
    <property type="term" value="P:'de novo' protein folding"/>
    <property type="evidence" value="ECO:0007669"/>
    <property type="project" value="InterPro"/>
</dbReference>
<dbReference type="GO" id="GO:0005789">
    <property type="term" value="C:endoplasmic reticulum membrane"/>
    <property type="evidence" value="ECO:0007669"/>
    <property type="project" value="UniProtKB-SubCell"/>
</dbReference>
<keyword evidence="4 11" id="KW-0812">Transmembrane</keyword>
<evidence type="ECO:0000256" key="1">
    <source>
        <dbReference type="ARBA" id="ARBA00004115"/>
    </source>
</evidence>
<reference evidence="13 14" key="1">
    <citation type="submission" date="2015-05" db="EMBL/GenBank/DDBJ databases">
        <title>Distinctive expansion of gene families associated with plant cell wall degradation and secondary metabolism in the genomes of grapevine trunk pathogens.</title>
        <authorList>
            <person name="Lawrence D.P."/>
            <person name="Travadon R."/>
            <person name="Rolshausen P.E."/>
            <person name="Baumgartner K."/>
        </authorList>
    </citation>
    <scope>NUCLEOTIDE SEQUENCE [LARGE SCALE GENOMIC DNA]</scope>
    <source>
        <strain evidence="13">UCRPC4</strain>
    </source>
</reference>